<sequence>MKNREKLRVLLQHWIEHNGGHVAEFNKWRATMADEHQDRLVAALDRAAAQMDAVSETLQQALDESGGPVADHAHHHHHHGDGHHHH</sequence>
<dbReference type="Pfam" id="PF26551">
    <property type="entry name" value="DUF8180"/>
    <property type="match status" value="1"/>
</dbReference>
<dbReference type="InterPro" id="IPR058493">
    <property type="entry name" value="DUF8180"/>
</dbReference>
<reference evidence="3 4" key="1">
    <citation type="submission" date="2016-11" db="EMBL/GenBank/DDBJ databases">
        <authorList>
            <person name="Jaros S."/>
            <person name="Januszkiewicz K."/>
            <person name="Wedrychowicz H."/>
        </authorList>
    </citation>
    <scope>NUCLEOTIDE SEQUENCE [LARGE SCALE GENOMIC DNA]</scope>
    <source>
        <strain evidence="3 4">DSM 9705</strain>
    </source>
</reference>
<organism evidence="3 4">
    <name type="scientific">Desulfofustis glycolicus DSM 9705</name>
    <dbReference type="NCBI Taxonomy" id="1121409"/>
    <lineage>
        <taxon>Bacteria</taxon>
        <taxon>Pseudomonadati</taxon>
        <taxon>Thermodesulfobacteriota</taxon>
        <taxon>Desulfobulbia</taxon>
        <taxon>Desulfobulbales</taxon>
        <taxon>Desulfocapsaceae</taxon>
        <taxon>Desulfofustis</taxon>
    </lineage>
</organism>
<evidence type="ECO:0000256" key="1">
    <source>
        <dbReference type="SAM" id="MobiDB-lite"/>
    </source>
</evidence>
<evidence type="ECO:0000313" key="4">
    <source>
        <dbReference type="Proteomes" id="UP000184139"/>
    </source>
</evidence>
<dbReference type="AlphaFoldDB" id="A0A1M5TKJ2"/>
<keyword evidence="4" id="KW-1185">Reference proteome</keyword>
<accession>A0A1M5TKJ2</accession>
<feature type="region of interest" description="Disordered" evidence="1">
    <location>
        <begin position="57"/>
        <end position="86"/>
    </location>
</feature>
<gene>
    <name evidence="3" type="ORF">SAMN02745124_00770</name>
</gene>
<feature type="domain" description="DUF8180" evidence="2">
    <location>
        <begin position="7"/>
        <end position="64"/>
    </location>
</feature>
<dbReference type="EMBL" id="FQXS01000003">
    <property type="protein sequence ID" value="SHH51191.1"/>
    <property type="molecule type" value="Genomic_DNA"/>
</dbReference>
<evidence type="ECO:0000313" key="3">
    <source>
        <dbReference type="EMBL" id="SHH51191.1"/>
    </source>
</evidence>
<dbReference type="STRING" id="1121409.SAMN02745124_00770"/>
<evidence type="ECO:0000259" key="2">
    <source>
        <dbReference type="Pfam" id="PF26551"/>
    </source>
</evidence>
<feature type="compositionally biased region" description="Basic residues" evidence="1">
    <location>
        <begin position="73"/>
        <end position="86"/>
    </location>
</feature>
<protein>
    <recommendedName>
        <fullName evidence="2">DUF8180 domain-containing protein</fullName>
    </recommendedName>
</protein>
<dbReference type="OrthoDB" id="5523675at2"/>
<name>A0A1M5TKJ2_9BACT</name>
<dbReference type="Proteomes" id="UP000184139">
    <property type="component" value="Unassembled WGS sequence"/>
</dbReference>
<dbReference type="RefSeq" id="WP_073373509.1">
    <property type="nucleotide sequence ID" value="NZ_FQXS01000003.1"/>
</dbReference>
<proteinExistence type="predicted"/>